<keyword evidence="2" id="KW-1185">Reference proteome</keyword>
<dbReference type="Pfam" id="PF10094">
    <property type="entry name" value="DUF2332"/>
    <property type="match status" value="1"/>
</dbReference>
<dbReference type="Proteomes" id="UP000268084">
    <property type="component" value="Chromosome"/>
</dbReference>
<dbReference type="OrthoDB" id="8899077at2"/>
<proteinExistence type="predicted"/>
<dbReference type="RefSeq" id="WP_124797500.1">
    <property type="nucleotide sequence ID" value="NZ_CP034170.1"/>
</dbReference>
<reference evidence="1 2" key="1">
    <citation type="submission" date="2018-11" db="EMBL/GenBank/DDBJ databases">
        <authorList>
            <person name="Da X."/>
        </authorList>
    </citation>
    <scope>NUCLEOTIDE SEQUENCE [LARGE SCALE GENOMIC DNA]</scope>
    <source>
        <strain evidence="1 2">S14-144</strain>
    </source>
</reference>
<evidence type="ECO:0000313" key="1">
    <source>
        <dbReference type="EMBL" id="AZI56815.1"/>
    </source>
</evidence>
<gene>
    <name evidence="1" type="ORF">EH165_00130</name>
</gene>
<sequence length="328" mass="35769">MLLFAQVPQQYRNFAAHAVSSPCFEQWALAVANDPDVIAWIETLPQIKRQPNLVFAAARWHGVLAPGPYDGLRQALLDDDGAIRQTILERRTQTNEVGRLATLMPTFSRIAEQAKRPLALIEVGASAGLCLYPDRYDYLWEPAGELVGSGGPKLHCATTGPVPIPAGYPRIAWRAGIDLNPLDATDADTAAWLEILIWPEHDERRARLRAAIEVARAEPVTLICGDLLSGLPSLIDQASAYGEVVVFHSAVIVYLEPPARQQFSEMMLGLVAVGKCRWISNEDQAVLPAITATGPAVPTELNTFVLGLDGQAQAWTHAHGSEMTWINS</sequence>
<dbReference type="EMBL" id="CP034170">
    <property type="protein sequence ID" value="AZI56815.1"/>
    <property type="molecule type" value="Genomic_DNA"/>
</dbReference>
<dbReference type="InterPro" id="IPR011200">
    <property type="entry name" value="UCP012608"/>
</dbReference>
<organism evidence="1 2">
    <name type="scientific">Nakamurella antarctica</name>
    <dbReference type="NCBI Taxonomy" id="1902245"/>
    <lineage>
        <taxon>Bacteria</taxon>
        <taxon>Bacillati</taxon>
        <taxon>Actinomycetota</taxon>
        <taxon>Actinomycetes</taxon>
        <taxon>Nakamurellales</taxon>
        <taxon>Nakamurellaceae</taxon>
        <taxon>Nakamurella</taxon>
    </lineage>
</organism>
<reference evidence="1 2" key="2">
    <citation type="submission" date="2018-12" db="EMBL/GenBank/DDBJ databases">
        <title>Nakamurella antarcticus sp. nov., isolated from Antarctica South Shetland Islands soil.</title>
        <authorList>
            <person name="Peng F."/>
        </authorList>
    </citation>
    <scope>NUCLEOTIDE SEQUENCE [LARGE SCALE GENOMIC DNA]</scope>
    <source>
        <strain evidence="1 2">S14-144</strain>
    </source>
</reference>
<dbReference type="KEGG" id="nak:EH165_00130"/>
<dbReference type="AlphaFoldDB" id="A0A3G8ZIZ7"/>
<protein>
    <submittedName>
        <fullName evidence="1">DUF2332 domain-containing protein</fullName>
    </submittedName>
</protein>
<name>A0A3G8ZIZ7_9ACTN</name>
<accession>A0A3G8ZIZ7</accession>
<evidence type="ECO:0000313" key="2">
    <source>
        <dbReference type="Proteomes" id="UP000268084"/>
    </source>
</evidence>